<dbReference type="Pfam" id="PF13561">
    <property type="entry name" value="adh_short_C2"/>
    <property type="match status" value="1"/>
</dbReference>
<keyword evidence="2" id="KW-0560">Oxidoreductase</keyword>
<evidence type="ECO:0000313" key="3">
    <source>
        <dbReference type="EMBL" id="QEX18780.1"/>
    </source>
</evidence>
<dbReference type="SUPFAM" id="SSF51735">
    <property type="entry name" value="NAD(P)-binding Rossmann-fold domains"/>
    <property type="match status" value="1"/>
</dbReference>
<dbReference type="KEGG" id="htq:FRZ44_40910"/>
<organism evidence="3 4">
    <name type="scientific">Hypericibacter terrae</name>
    <dbReference type="NCBI Taxonomy" id="2602015"/>
    <lineage>
        <taxon>Bacteria</taxon>
        <taxon>Pseudomonadati</taxon>
        <taxon>Pseudomonadota</taxon>
        <taxon>Alphaproteobacteria</taxon>
        <taxon>Rhodospirillales</taxon>
        <taxon>Dongiaceae</taxon>
        <taxon>Hypericibacter</taxon>
    </lineage>
</organism>
<dbReference type="PRINTS" id="PR00081">
    <property type="entry name" value="GDHRDH"/>
</dbReference>
<evidence type="ECO:0000256" key="2">
    <source>
        <dbReference type="ARBA" id="ARBA00023002"/>
    </source>
</evidence>
<sequence length="260" mass="27181">MRFEGRAVIVTGAGSGIGRGVALRMAAESASVLAVDRNPAGLESLVAEAAAANASARIEPLVCDVASGEAPARIVAACQGHFGRLDVLVNNAGIDREAGQFTDNDDETIATLFSVNLVSLIRLTRDSLKVMTRPGGRVVNVSSVFGLVGFPNSALYATAKGGVAQFTRQLAADWTPLGITVNAVAPGVIETAMTKRFIEESRWYQRAMIETTPAPRVGQPEDIAAAVCFLASPEAEFISGVVLPVDGGWLATRYLPPDAV</sequence>
<protein>
    <submittedName>
        <fullName evidence="3">Beta-ketoacyl-ACP reductase</fullName>
    </submittedName>
</protein>
<dbReference type="CDD" id="cd05233">
    <property type="entry name" value="SDR_c"/>
    <property type="match status" value="1"/>
</dbReference>
<reference evidence="3 4" key="1">
    <citation type="submission" date="2019-08" db="EMBL/GenBank/DDBJ databases">
        <title>Hyperibacter terrae gen. nov., sp. nov. and Hyperibacter viscosus sp. nov., two new members in the family Rhodospirillaceae isolated from the rhizosphere of Hypericum perforatum.</title>
        <authorList>
            <person name="Noviana Z."/>
        </authorList>
    </citation>
    <scope>NUCLEOTIDE SEQUENCE [LARGE SCALE GENOMIC DNA]</scope>
    <source>
        <strain evidence="3 4">R5913</strain>
    </source>
</reference>
<dbReference type="AlphaFoldDB" id="A0A5J6MRX6"/>
<dbReference type="EMBL" id="CP042906">
    <property type="protein sequence ID" value="QEX18780.1"/>
    <property type="molecule type" value="Genomic_DNA"/>
</dbReference>
<dbReference type="InterPro" id="IPR002347">
    <property type="entry name" value="SDR_fam"/>
</dbReference>
<name>A0A5J6MRX6_9PROT</name>
<comment type="similarity">
    <text evidence="1">Belongs to the short-chain dehydrogenases/reductases (SDR) family.</text>
</comment>
<dbReference type="GO" id="GO:0016491">
    <property type="term" value="F:oxidoreductase activity"/>
    <property type="evidence" value="ECO:0007669"/>
    <property type="project" value="UniProtKB-KW"/>
</dbReference>
<dbReference type="OrthoDB" id="7375193at2"/>
<dbReference type="InterPro" id="IPR051122">
    <property type="entry name" value="SDR_DHRS6-like"/>
</dbReference>
<dbReference type="FunFam" id="3.40.50.720:FF:000084">
    <property type="entry name" value="Short-chain dehydrogenase reductase"/>
    <property type="match status" value="1"/>
</dbReference>
<dbReference type="PANTHER" id="PTHR43477">
    <property type="entry name" value="DIHYDROANTICAPSIN 7-DEHYDROGENASE"/>
    <property type="match status" value="1"/>
</dbReference>
<keyword evidence="4" id="KW-1185">Reference proteome</keyword>
<dbReference type="PRINTS" id="PR00080">
    <property type="entry name" value="SDRFAMILY"/>
</dbReference>
<proteinExistence type="inferred from homology"/>
<dbReference type="PROSITE" id="PS00061">
    <property type="entry name" value="ADH_SHORT"/>
    <property type="match status" value="1"/>
</dbReference>
<evidence type="ECO:0000256" key="1">
    <source>
        <dbReference type="ARBA" id="ARBA00006484"/>
    </source>
</evidence>
<dbReference type="InterPro" id="IPR036291">
    <property type="entry name" value="NAD(P)-bd_dom_sf"/>
</dbReference>
<dbReference type="Proteomes" id="UP000326202">
    <property type="component" value="Chromosome"/>
</dbReference>
<dbReference type="RefSeq" id="WP_151178905.1">
    <property type="nucleotide sequence ID" value="NZ_CP042906.1"/>
</dbReference>
<dbReference type="Gene3D" id="3.40.50.720">
    <property type="entry name" value="NAD(P)-binding Rossmann-like Domain"/>
    <property type="match status" value="1"/>
</dbReference>
<evidence type="ECO:0000313" key="4">
    <source>
        <dbReference type="Proteomes" id="UP000326202"/>
    </source>
</evidence>
<gene>
    <name evidence="3" type="primary">fabG</name>
    <name evidence="3" type="ORF">FRZ44_40910</name>
</gene>
<dbReference type="PANTHER" id="PTHR43477:SF1">
    <property type="entry name" value="DIHYDROANTICAPSIN 7-DEHYDROGENASE"/>
    <property type="match status" value="1"/>
</dbReference>
<dbReference type="NCBIfam" id="NF005559">
    <property type="entry name" value="PRK07231.1"/>
    <property type="match status" value="1"/>
</dbReference>
<dbReference type="InterPro" id="IPR020904">
    <property type="entry name" value="Sc_DH/Rdtase_CS"/>
</dbReference>
<accession>A0A5J6MRX6</accession>